<accession>A0A4R6VIQ6</accession>
<dbReference type="InterPro" id="IPR050109">
    <property type="entry name" value="HTH-type_TetR-like_transc_reg"/>
</dbReference>
<feature type="domain" description="HTH tetR-type" evidence="6">
    <location>
        <begin position="17"/>
        <end position="77"/>
    </location>
</feature>
<sequence length="196" mass="20849">MHSETERRSGRGRPRDRSKDAAVLDATVRLLASEGVARTSMDRVATAAGVSKVTVYTRWATKNDLIGAALAHLRLGRVPEPVGVVRDDLVALLEAMREQYVEVGAMSILGTCLADEPGSGELLGIVREATLLPRRALFAAVLEAGVRRGELRADLDVEAATSLVVGTLYADHLAGRDTTAPDWPGAVVDLALTGLR</sequence>
<dbReference type="InterPro" id="IPR011075">
    <property type="entry name" value="TetR_C"/>
</dbReference>
<evidence type="ECO:0000256" key="2">
    <source>
        <dbReference type="ARBA" id="ARBA00023125"/>
    </source>
</evidence>
<keyword evidence="1" id="KW-0805">Transcription regulation</keyword>
<dbReference type="Proteomes" id="UP000295705">
    <property type="component" value="Unassembled WGS sequence"/>
</dbReference>
<dbReference type="PROSITE" id="PS50977">
    <property type="entry name" value="HTH_TETR_2"/>
    <property type="match status" value="1"/>
</dbReference>
<dbReference type="Pfam" id="PF16859">
    <property type="entry name" value="TetR_C_11"/>
    <property type="match status" value="1"/>
</dbReference>
<dbReference type="Pfam" id="PF00440">
    <property type="entry name" value="TetR_N"/>
    <property type="match status" value="1"/>
</dbReference>
<keyword evidence="3" id="KW-0804">Transcription</keyword>
<evidence type="ECO:0000256" key="1">
    <source>
        <dbReference type="ARBA" id="ARBA00023015"/>
    </source>
</evidence>
<evidence type="ECO:0000313" key="8">
    <source>
        <dbReference type="Proteomes" id="UP000295705"/>
    </source>
</evidence>
<dbReference type="AlphaFoldDB" id="A0A4R6VIQ6"/>
<feature type="region of interest" description="Disordered" evidence="5">
    <location>
        <begin position="1"/>
        <end position="20"/>
    </location>
</feature>
<gene>
    <name evidence="7" type="ORF">EV188_102804</name>
</gene>
<dbReference type="Gene3D" id="1.10.357.10">
    <property type="entry name" value="Tetracycline Repressor, domain 2"/>
    <property type="match status" value="1"/>
</dbReference>
<dbReference type="SUPFAM" id="SSF48498">
    <property type="entry name" value="Tetracyclin repressor-like, C-terminal domain"/>
    <property type="match status" value="1"/>
</dbReference>
<dbReference type="SUPFAM" id="SSF46689">
    <property type="entry name" value="Homeodomain-like"/>
    <property type="match status" value="1"/>
</dbReference>
<evidence type="ECO:0000256" key="4">
    <source>
        <dbReference type="PROSITE-ProRule" id="PRU00335"/>
    </source>
</evidence>
<dbReference type="PANTHER" id="PTHR30055">
    <property type="entry name" value="HTH-TYPE TRANSCRIPTIONAL REGULATOR RUTR"/>
    <property type="match status" value="1"/>
</dbReference>
<dbReference type="PANTHER" id="PTHR30055:SF148">
    <property type="entry name" value="TETR-FAMILY TRANSCRIPTIONAL REGULATOR"/>
    <property type="match status" value="1"/>
</dbReference>
<dbReference type="GO" id="GO:0003700">
    <property type="term" value="F:DNA-binding transcription factor activity"/>
    <property type="evidence" value="ECO:0007669"/>
    <property type="project" value="TreeGrafter"/>
</dbReference>
<name>A0A4R6VIQ6_9PSEU</name>
<dbReference type="Gene3D" id="1.10.10.60">
    <property type="entry name" value="Homeodomain-like"/>
    <property type="match status" value="1"/>
</dbReference>
<dbReference type="RefSeq" id="WP_133826111.1">
    <property type="nucleotide sequence ID" value="NZ_BAABHR010000038.1"/>
</dbReference>
<dbReference type="InterPro" id="IPR009057">
    <property type="entry name" value="Homeodomain-like_sf"/>
</dbReference>
<evidence type="ECO:0000259" key="6">
    <source>
        <dbReference type="PROSITE" id="PS50977"/>
    </source>
</evidence>
<comment type="caution">
    <text evidence="7">The sequence shown here is derived from an EMBL/GenBank/DDBJ whole genome shotgun (WGS) entry which is preliminary data.</text>
</comment>
<keyword evidence="2 4" id="KW-0238">DNA-binding</keyword>
<reference evidence="7 8" key="1">
    <citation type="submission" date="2019-03" db="EMBL/GenBank/DDBJ databases">
        <title>Genomic Encyclopedia of Type Strains, Phase IV (KMG-IV): sequencing the most valuable type-strain genomes for metagenomic binning, comparative biology and taxonomic classification.</title>
        <authorList>
            <person name="Goeker M."/>
        </authorList>
    </citation>
    <scope>NUCLEOTIDE SEQUENCE [LARGE SCALE GENOMIC DNA]</scope>
    <source>
        <strain evidence="7 8">DSM 45775</strain>
    </source>
</reference>
<dbReference type="InterPro" id="IPR001647">
    <property type="entry name" value="HTH_TetR"/>
</dbReference>
<dbReference type="InterPro" id="IPR036271">
    <property type="entry name" value="Tet_transcr_reg_TetR-rel_C_sf"/>
</dbReference>
<dbReference type="GO" id="GO:0000976">
    <property type="term" value="F:transcription cis-regulatory region binding"/>
    <property type="evidence" value="ECO:0007669"/>
    <property type="project" value="TreeGrafter"/>
</dbReference>
<evidence type="ECO:0000256" key="3">
    <source>
        <dbReference type="ARBA" id="ARBA00023163"/>
    </source>
</evidence>
<dbReference type="EMBL" id="SNYO01000002">
    <property type="protein sequence ID" value="TDQ63147.1"/>
    <property type="molecule type" value="Genomic_DNA"/>
</dbReference>
<protein>
    <submittedName>
        <fullName evidence="7">TetR family transcriptional regulator</fullName>
    </submittedName>
</protein>
<dbReference type="OrthoDB" id="7186128at2"/>
<keyword evidence="8" id="KW-1185">Reference proteome</keyword>
<evidence type="ECO:0000256" key="5">
    <source>
        <dbReference type="SAM" id="MobiDB-lite"/>
    </source>
</evidence>
<feature type="DNA-binding region" description="H-T-H motif" evidence="4">
    <location>
        <begin position="40"/>
        <end position="59"/>
    </location>
</feature>
<evidence type="ECO:0000313" key="7">
    <source>
        <dbReference type="EMBL" id="TDQ63147.1"/>
    </source>
</evidence>
<dbReference type="PRINTS" id="PR00455">
    <property type="entry name" value="HTHTETR"/>
</dbReference>
<organism evidence="7 8">
    <name type="scientific">Actinomycetospora succinea</name>
    <dbReference type="NCBI Taxonomy" id="663603"/>
    <lineage>
        <taxon>Bacteria</taxon>
        <taxon>Bacillati</taxon>
        <taxon>Actinomycetota</taxon>
        <taxon>Actinomycetes</taxon>
        <taxon>Pseudonocardiales</taxon>
        <taxon>Pseudonocardiaceae</taxon>
        <taxon>Actinomycetospora</taxon>
    </lineage>
</organism>
<proteinExistence type="predicted"/>